<dbReference type="Pfam" id="PF09004">
    <property type="entry name" value="ALKBH8_N"/>
    <property type="match status" value="1"/>
</dbReference>
<dbReference type="OMA" id="MSPRILC"/>
<dbReference type="GO" id="GO:0016706">
    <property type="term" value="F:2-oxoglutarate-dependent dioxygenase activity"/>
    <property type="evidence" value="ECO:0007669"/>
    <property type="project" value="InterPro"/>
</dbReference>
<feature type="transmembrane region" description="Helical" evidence="1">
    <location>
        <begin position="20"/>
        <end position="44"/>
    </location>
</feature>
<evidence type="ECO:0000259" key="2">
    <source>
        <dbReference type="Pfam" id="PF09004"/>
    </source>
</evidence>
<proteinExistence type="predicted"/>
<name>A0A9J7ZN72_CYPCA</name>
<keyword evidence="1" id="KW-1133">Transmembrane helix</keyword>
<reference evidence="3" key="1">
    <citation type="submission" date="2025-05" db="UniProtKB">
        <authorList>
            <consortium name="Ensembl"/>
        </authorList>
    </citation>
    <scope>IDENTIFICATION</scope>
</reference>
<dbReference type="AlphaFoldDB" id="A0A9J7ZN72"/>
<keyword evidence="1" id="KW-0812">Transmembrane</keyword>
<dbReference type="Ensembl" id="ENSCCRT00000158560.1">
    <property type="protein sequence ID" value="ENSCCRP00000122798.1"/>
    <property type="gene ID" value="ENSCCRG00000058610.1"/>
</dbReference>
<keyword evidence="1" id="KW-0472">Membrane</keyword>
<evidence type="ECO:0000313" key="3">
    <source>
        <dbReference type="Ensembl" id="ENSCCRP00000134569.1"/>
    </source>
</evidence>
<keyword evidence="4" id="KW-1185">Reference proteome</keyword>
<evidence type="ECO:0000313" key="4">
    <source>
        <dbReference type="Proteomes" id="UP001108240"/>
    </source>
</evidence>
<protein>
    <recommendedName>
        <fullName evidence="2">Alkylated DNA repair protein AlkB homologue 8 N-terminal domain-containing protein</fullName>
    </recommendedName>
</protein>
<dbReference type="Proteomes" id="UP001108240">
    <property type="component" value="Unplaced"/>
</dbReference>
<dbReference type="Ensembl" id="ENSCCRT00000131880.1">
    <property type="protein sequence ID" value="ENSCCRP00000134569.1"/>
    <property type="gene ID" value="ENSCCRG00000058610.1"/>
</dbReference>
<dbReference type="GO" id="GO:0008168">
    <property type="term" value="F:methyltransferase activity"/>
    <property type="evidence" value="ECO:0007669"/>
    <property type="project" value="InterPro"/>
</dbReference>
<feature type="domain" description="Alkylated DNA repair protein AlkB homologue 8 N-terminal" evidence="2">
    <location>
        <begin position="108"/>
        <end position="149"/>
    </location>
</feature>
<dbReference type="InterPro" id="IPR015095">
    <property type="entry name" value="AlkB_hom8_N"/>
</dbReference>
<sequence length="252" mass="28490">MLSGPGSLRALILLRDLLTLSGVSFITWSPGGGGVFCAMLLFCASKRVKKAFSSFSREIDTQKTKEIILDFRRTRNHPHTPIYINEAVVEGVSSFKFLGIHISDDRTWSLNTSTLVKKVQQRLYFLRSLKKVLLSPRILVEFYRCTIESILTNCISVWYRNCSASDRKALQWVVKTAQRITGTQLTTTENIYHKCSLGRARNIIKDASHPNHGLFTLLPSGSHYRSLRSHASRLRKSFFPEAVTLLNSTPAI</sequence>
<accession>A0A9J7ZN72</accession>
<evidence type="ECO:0000256" key="1">
    <source>
        <dbReference type="SAM" id="Phobius"/>
    </source>
</evidence>
<dbReference type="GeneTree" id="ENSGT01150000287177"/>
<organism evidence="3 4">
    <name type="scientific">Cyprinus carpio carpio</name>
    <dbReference type="NCBI Taxonomy" id="630221"/>
    <lineage>
        <taxon>Eukaryota</taxon>
        <taxon>Metazoa</taxon>
        <taxon>Chordata</taxon>
        <taxon>Craniata</taxon>
        <taxon>Vertebrata</taxon>
        <taxon>Euteleostomi</taxon>
        <taxon>Actinopterygii</taxon>
        <taxon>Neopterygii</taxon>
        <taxon>Teleostei</taxon>
        <taxon>Ostariophysi</taxon>
        <taxon>Cypriniformes</taxon>
        <taxon>Cyprinidae</taxon>
        <taxon>Cyprininae</taxon>
        <taxon>Cyprinus</taxon>
    </lineage>
</organism>